<keyword evidence="2" id="KW-0472">Membrane</keyword>
<dbReference type="AlphaFoldDB" id="A0A518JVZ5"/>
<dbReference type="KEGG" id="rcf:Poly24_34330"/>
<organism evidence="3 4">
    <name type="scientific">Rosistilla carotiformis</name>
    <dbReference type="NCBI Taxonomy" id="2528017"/>
    <lineage>
        <taxon>Bacteria</taxon>
        <taxon>Pseudomonadati</taxon>
        <taxon>Planctomycetota</taxon>
        <taxon>Planctomycetia</taxon>
        <taxon>Pirellulales</taxon>
        <taxon>Pirellulaceae</taxon>
        <taxon>Rosistilla</taxon>
    </lineage>
</organism>
<keyword evidence="2" id="KW-1133">Transmembrane helix</keyword>
<keyword evidence="4" id="KW-1185">Reference proteome</keyword>
<feature type="transmembrane region" description="Helical" evidence="2">
    <location>
        <begin position="394"/>
        <end position="416"/>
    </location>
</feature>
<feature type="transmembrane region" description="Helical" evidence="2">
    <location>
        <begin position="465"/>
        <end position="482"/>
    </location>
</feature>
<gene>
    <name evidence="3" type="ORF">Poly24_34330</name>
</gene>
<feature type="transmembrane region" description="Helical" evidence="2">
    <location>
        <begin position="370"/>
        <end position="388"/>
    </location>
</feature>
<keyword evidence="2" id="KW-0812">Transmembrane</keyword>
<feature type="transmembrane region" description="Helical" evidence="2">
    <location>
        <begin position="437"/>
        <end position="459"/>
    </location>
</feature>
<proteinExistence type="predicted"/>
<feature type="compositionally biased region" description="Acidic residues" evidence="1">
    <location>
        <begin position="123"/>
        <end position="135"/>
    </location>
</feature>
<dbReference type="EMBL" id="CP036348">
    <property type="protein sequence ID" value="QDV69716.1"/>
    <property type="molecule type" value="Genomic_DNA"/>
</dbReference>
<evidence type="ECO:0000313" key="4">
    <source>
        <dbReference type="Proteomes" id="UP000315082"/>
    </source>
</evidence>
<reference evidence="3 4" key="1">
    <citation type="submission" date="2019-02" db="EMBL/GenBank/DDBJ databases">
        <title>Deep-cultivation of Planctomycetes and their phenomic and genomic characterization uncovers novel biology.</title>
        <authorList>
            <person name="Wiegand S."/>
            <person name="Jogler M."/>
            <person name="Boedeker C."/>
            <person name="Pinto D."/>
            <person name="Vollmers J."/>
            <person name="Rivas-Marin E."/>
            <person name="Kohn T."/>
            <person name="Peeters S.H."/>
            <person name="Heuer A."/>
            <person name="Rast P."/>
            <person name="Oberbeckmann S."/>
            <person name="Bunk B."/>
            <person name="Jeske O."/>
            <person name="Meyerdierks A."/>
            <person name="Storesund J.E."/>
            <person name="Kallscheuer N."/>
            <person name="Luecker S."/>
            <person name="Lage O.M."/>
            <person name="Pohl T."/>
            <person name="Merkel B.J."/>
            <person name="Hornburger P."/>
            <person name="Mueller R.-W."/>
            <person name="Bruemmer F."/>
            <person name="Labrenz M."/>
            <person name="Spormann A.M."/>
            <person name="Op den Camp H."/>
            <person name="Overmann J."/>
            <person name="Amann R."/>
            <person name="Jetten M.S.M."/>
            <person name="Mascher T."/>
            <person name="Medema M.H."/>
            <person name="Devos D.P."/>
            <person name="Kaster A.-K."/>
            <person name="Ovreas L."/>
            <person name="Rohde M."/>
            <person name="Galperin M.Y."/>
            <person name="Jogler C."/>
        </authorList>
    </citation>
    <scope>NUCLEOTIDE SEQUENCE [LARGE SCALE GENOMIC DNA]</scope>
    <source>
        <strain evidence="3 4">Poly24</strain>
    </source>
</reference>
<accession>A0A518JVZ5</accession>
<feature type="region of interest" description="Disordered" evidence="1">
    <location>
        <begin position="64"/>
        <end position="151"/>
    </location>
</feature>
<protein>
    <submittedName>
        <fullName evidence="3">Uncharacterized protein</fullName>
    </submittedName>
</protein>
<dbReference type="Proteomes" id="UP000315082">
    <property type="component" value="Chromosome"/>
</dbReference>
<sequence length="506" mass="54473">MSDSPKILTCPKCQASVRAGQQMAGARVRCPRCNNTFKVPGIMPTASDDDDWFDLSAPLDRTKSVVKPAAKPVSKPQPVAKPKAANASPTPRPSATDAKPFDGFDDNEGLEHLAQSIPPADNTFDDFDAANEGDSDPFSIPMAAEPPRRKSASIDDWLGVDDVVPDVKPAVPESEFRFPCPVCESAHYAKPSDTGKRIKCGDCTSTITVPDPPKVVPKYNPPIDNAATFELRESVHRPERKDSPFSKSAADLLRDAESTQLDEDLDKLYENPDVAGWFRDVFSVFADPSAVMQLAIVSGICSAGLIAWSMAHQAGIAVSSLVGAAAIAVCGCVLGMRYLAIMHRATVDESNQAHWPYGDDGGTMKQGMSVLVAALVASAPGQLIGSMIGDPLTLFWGVFVMLSVWGLMPIVLLAMLENKTIFGIYSPNVIKSFEQCMEPWGGMYFSSGLFFFAYFMLLAAPPYDGFIKSIITAVGLVGLAFIQARMLGKVVQAIDESKDVPQPKTR</sequence>
<evidence type="ECO:0000256" key="2">
    <source>
        <dbReference type="SAM" id="Phobius"/>
    </source>
</evidence>
<evidence type="ECO:0000313" key="3">
    <source>
        <dbReference type="EMBL" id="QDV69716.1"/>
    </source>
</evidence>
<feature type="transmembrane region" description="Helical" evidence="2">
    <location>
        <begin position="289"/>
        <end position="308"/>
    </location>
</feature>
<evidence type="ECO:0000256" key="1">
    <source>
        <dbReference type="SAM" id="MobiDB-lite"/>
    </source>
</evidence>
<feature type="transmembrane region" description="Helical" evidence="2">
    <location>
        <begin position="314"/>
        <end position="334"/>
    </location>
</feature>
<dbReference type="Gene3D" id="2.20.28.160">
    <property type="match status" value="1"/>
</dbReference>
<name>A0A518JVZ5_9BACT</name>